<organism evidence="11 12">
    <name type="scientific">Elysia marginata</name>
    <dbReference type="NCBI Taxonomy" id="1093978"/>
    <lineage>
        <taxon>Eukaryota</taxon>
        <taxon>Metazoa</taxon>
        <taxon>Spiralia</taxon>
        <taxon>Lophotrochozoa</taxon>
        <taxon>Mollusca</taxon>
        <taxon>Gastropoda</taxon>
        <taxon>Heterobranchia</taxon>
        <taxon>Euthyneura</taxon>
        <taxon>Panpulmonata</taxon>
        <taxon>Sacoglossa</taxon>
        <taxon>Placobranchoidea</taxon>
        <taxon>Plakobranchidae</taxon>
        <taxon>Elysia</taxon>
    </lineage>
</organism>
<keyword evidence="3 6" id="KW-0547">Nucleotide-binding</keyword>
<dbReference type="SMART" id="SM00220">
    <property type="entry name" value="S_TKc"/>
    <property type="match status" value="1"/>
</dbReference>
<sequence length="956" mass="105311">MIALVNLRPVCRINVSPRLRRRQIFESTYNADERIHLENQRGAATLTIDALQRSEAGKMSVCLTNSIGTDQSSVNICIEGEYNSIGTDQFCVNICIEGEHNSIGTDQFCVNICIEGEYNGIGTDQFCVNICIEGEYNSIGTDQSSVNICREGEYNSIGTDQSFVNICIEEGEYNSIGTDQFCVNICIEGEYNSIGTDQFCVNTCREGEYNSIGTDQSSVNICIEGEYNSIGTDQFCVNICREGEYNCIGTDQFCVNICIEGEYNSIGTDQSSVKICIEDVPDAPIGKPQVYDLGRTSASLSWCGPASSGGNNVTHYSIEARTRQNGLTWDVVVSQCKDLTCHILDLKPCTTYQFRVRAANRHGLGPPSEASDKATTFDLFTSPSDYESDGFSEVFSPSVEYREDELPFEPRHVTFNTEEKFEDIYDLDKEVGKGKFGTVYKCRHKKDDTIWAAKVVKCRPRDKAALRMEVEIMNKLRHPKLLMLWDAFESNRQMVLVMEYVGAGELFERVIGEDFVLTERDCIHFLRQICEGVAYMHSQCVLHLDLKPENILCLSENSNRLSGLSPFLGDTDTETLSMVTIGEFDFDDEAFDEISEQAKDFISKLLVKRKEKRMLTADCLQHSWLNQDEVDGARYKRLNTDRLKRFMVRRKWLKTGNAVLAVSRLMKTTSILSRLGSSQSTSEENLLELSADVSTEAADSETFLAANLTEACSPETSGGVGTDRCKTDEEPAQCVVPNSGGGGYSAGGSDSNNNSDPSGNPAGTAGTNSSAISGDKTYTVDTSSKASLALPTDSHGLRPNESTSTQRSESTASRTSSLASPVDAHQHPSGITFSKLMANCKACKGDAARFDVTISGSSLPLRLKTSEITNPPAAGSSENSDAQDEILVSWYFDGEQVAQDEHYQMRAGTKFSPGNFSLIIRSVREEDEGEFSCRVYSSSSGEDMLCCRAYLSVLNV</sequence>
<keyword evidence="4 11" id="KW-0418">Kinase</keyword>
<dbReference type="InterPro" id="IPR011009">
    <property type="entry name" value="Kinase-like_dom_sf"/>
</dbReference>
<name>A0AAV4HRZ3_9GAST</name>
<dbReference type="InterPro" id="IPR003961">
    <property type="entry name" value="FN3_dom"/>
</dbReference>
<feature type="region of interest" description="Disordered" evidence="7">
    <location>
        <begin position="731"/>
        <end position="826"/>
    </location>
</feature>
<feature type="domain" description="Protein kinase" evidence="8">
    <location>
        <begin position="425"/>
        <end position="716"/>
    </location>
</feature>
<evidence type="ECO:0000256" key="2">
    <source>
        <dbReference type="ARBA" id="ARBA00022679"/>
    </source>
</evidence>
<dbReference type="FunFam" id="3.30.200.20:FF:000042">
    <property type="entry name" value="Aurora kinase A"/>
    <property type="match status" value="1"/>
</dbReference>
<dbReference type="SUPFAM" id="SSF49265">
    <property type="entry name" value="Fibronectin type III"/>
    <property type="match status" value="1"/>
</dbReference>
<dbReference type="InterPro" id="IPR036179">
    <property type="entry name" value="Ig-like_dom_sf"/>
</dbReference>
<dbReference type="Pfam" id="PF00069">
    <property type="entry name" value="Pkinase"/>
    <property type="match status" value="1"/>
</dbReference>
<accession>A0AAV4HRZ3</accession>
<keyword evidence="12" id="KW-1185">Reference proteome</keyword>
<keyword evidence="2" id="KW-0808">Transferase</keyword>
<dbReference type="PROSITE" id="PS50835">
    <property type="entry name" value="IG_LIKE"/>
    <property type="match status" value="1"/>
</dbReference>
<evidence type="ECO:0000313" key="11">
    <source>
        <dbReference type="EMBL" id="GFS00883.1"/>
    </source>
</evidence>
<protein>
    <submittedName>
        <fullName evidence="11">Myosin light chain kinase, smooth muscle</fullName>
    </submittedName>
</protein>
<reference evidence="11 12" key="1">
    <citation type="journal article" date="2021" name="Elife">
        <title>Chloroplast acquisition without the gene transfer in kleptoplastic sea slugs, Plakobranchus ocellatus.</title>
        <authorList>
            <person name="Maeda T."/>
            <person name="Takahashi S."/>
            <person name="Yoshida T."/>
            <person name="Shimamura S."/>
            <person name="Takaki Y."/>
            <person name="Nagai Y."/>
            <person name="Toyoda A."/>
            <person name="Suzuki Y."/>
            <person name="Arimoto A."/>
            <person name="Ishii H."/>
            <person name="Satoh N."/>
            <person name="Nishiyama T."/>
            <person name="Hasebe M."/>
            <person name="Maruyama T."/>
            <person name="Minagawa J."/>
            <person name="Obokata J."/>
            <person name="Shigenobu S."/>
        </authorList>
    </citation>
    <scope>NUCLEOTIDE SEQUENCE [LARGE SCALE GENOMIC DNA]</scope>
</reference>
<keyword evidence="1" id="KW-0723">Serine/threonine-protein kinase</keyword>
<feature type="compositionally biased region" description="Low complexity" evidence="7">
    <location>
        <begin position="747"/>
        <end position="763"/>
    </location>
</feature>
<evidence type="ECO:0000259" key="10">
    <source>
        <dbReference type="PROSITE" id="PS50853"/>
    </source>
</evidence>
<dbReference type="CDD" id="cd00096">
    <property type="entry name" value="Ig"/>
    <property type="match status" value="1"/>
</dbReference>
<dbReference type="PROSITE" id="PS50853">
    <property type="entry name" value="FN3"/>
    <property type="match status" value="1"/>
</dbReference>
<feature type="domain" description="Fibronectin type-III" evidence="10">
    <location>
        <begin position="284"/>
        <end position="379"/>
    </location>
</feature>
<dbReference type="Pfam" id="PF07679">
    <property type="entry name" value="I-set"/>
    <property type="match status" value="1"/>
</dbReference>
<evidence type="ECO:0000256" key="1">
    <source>
        <dbReference type="ARBA" id="ARBA00022527"/>
    </source>
</evidence>
<dbReference type="AlphaFoldDB" id="A0AAV4HRZ3"/>
<dbReference type="InterPro" id="IPR013783">
    <property type="entry name" value="Ig-like_fold"/>
</dbReference>
<proteinExistence type="predicted"/>
<dbReference type="SUPFAM" id="SSF48726">
    <property type="entry name" value="Immunoglobulin"/>
    <property type="match status" value="1"/>
</dbReference>
<dbReference type="PANTHER" id="PTHR47633:SF7">
    <property type="entry name" value="TITIN HOMOLOG"/>
    <property type="match status" value="1"/>
</dbReference>
<dbReference type="GO" id="GO:0005524">
    <property type="term" value="F:ATP binding"/>
    <property type="evidence" value="ECO:0007669"/>
    <property type="project" value="UniProtKB-UniRule"/>
</dbReference>
<dbReference type="PROSITE" id="PS00108">
    <property type="entry name" value="PROTEIN_KINASE_ST"/>
    <property type="match status" value="1"/>
</dbReference>
<feature type="compositionally biased region" description="Polar residues" evidence="7">
    <location>
        <begin position="800"/>
        <end position="819"/>
    </location>
</feature>
<dbReference type="Pfam" id="PF00041">
    <property type="entry name" value="fn3"/>
    <property type="match status" value="1"/>
</dbReference>
<dbReference type="PROSITE" id="PS50011">
    <property type="entry name" value="PROTEIN_KINASE_DOM"/>
    <property type="match status" value="1"/>
</dbReference>
<dbReference type="PANTHER" id="PTHR47633">
    <property type="entry name" value="IMMUNOGLOBULIN"/>
    <property type="match status" value="1"/>
</dbReference>
<evidence type="ECO:0000256" key="3">
    <source>
        <dbReference type="ARBA" id="ARBA00022741"/>
    </source>
</evidence>
<dbReference type="InterPro" id="IPR013098">
    <property type="entry name" value="Ig_I-set"/>
</dbReference>
<evidence type="ECO:0000259" key="9">
    <source>
        <dbReference type="PROSITE" id="PS50835"/>
    </source>
</evidence>
<evidence type="ECO:0000259" key="8">
    <source>
        <dbReference type="PROSITE" id="PS50011"/>
    </source>
</evidence>
<dbReference type="Gene3D" id="1.10.510.10">
    <property type="entry name" value="Transferase(Phosphotransferase) domain 1"/>
    <property type="match status" value="2"/>
</dbReference>
<dbReference type="Gene3D" id="3.30.200.20">
    <property type="entry name" value="Phosphorylase Kinase, domain 1"/>
    <property type="match status" value="1"/>
</dbReference>
<evidence type="ECO:0000313" key="12">
    <source>
        <dbReference type="Proteomes" id="UP000762676"/>
    </source>
</evidence>
<dbReference type="InterPro" id="IPR008271">
    <property type="entry name" value="Ser/Thr_kinase_AS"/>
</dbReference>
<keyword evidence="5 6" id="KW-0067">ATP-binding</keyword>
<dbReference type="PROSITE" id="PS00107">
    <property type="entry name" value="PROTEIN_KINASE_ATP"/>
    <property type="match status" value="1"/>
</dbReference>
<dbReference type="GO" id="GO:0004674">
    <property type="term" value="F:protein serine/threonine kinase activity"/>
    <property type="evidence" value="ECO:0007669"/>
    <property type="project" value="UniProtKB-KW"/>
</dbReference>
<evidence type="ECO:0000256" key="5">
    <source>
        <dbReference type="ARBA" id="ARBA00022840"/>
    </source>
</evidence>
<dbReference type="Gene3D" id="2.60.40.10">
    <property type="entry name" value="Immunoglobulins"/>
    <property type="match status" value="2"/>
</dbReference>
<gene>
    <name evidence="11" type="ORF">ElyMa_004567200</name>
</gene>
<dbReference type="SMART" id="SM00060">
    <property type="entry name" value="FN3"/>
    <property type="match status" value="1"/>
</dbReference>
<dbReference type="Proteomes" id="UP000762676">
    <property type="component" value="Unassembled WGS sequence"/>
</dbReference>
<dbReference type="InterPro" id="IPR007110">
    <property type="entry name" value="Ig-like_dom"/>
</dbReference>
<dbReference type="InterPro" id="IPR000719">
    <property type="entry name" value="Prot_kinase_dom"/>
</dbReference>
<dbReference type="InterPro" id="IPR017441">
    <property type="entry name" value="Protein_kinase_ATP_BS"/>
</dbReference>
<evidence type="ECO:0000256" key="6">
    <source>
        <dbReference type="PROSITE-ProRule" id="PRU10141"/>
    </source>
</evidence>
<evidence type="ECO:0000256" key="4">
    <source>
        <dbReference type="ARBA" id="ARBA00022777"/>
    </source>
</evidence>
<dbReference type="InterPro" id="IPR036116">
    <property type="entry name" value="FN3_sf"/>
</dbReference>
<feature type="binding site" evidence="6">
    <location>
        <position position="454"/>
    </location>
    <ligand>
        <name>ATP</name>
        <dbReference type="ChEBI" id="CHEBI:30616"/>
    </ligand>
</feature>
<dbReference type="SUPFAM" id="SSF56112">
    <property type="entry name" value="Protein kinase-like (PK-like)"/>
    <property type="match status" value="1"/>
</dbReference>
<evidence type="ECO:0000256" key="7">
    <source>
        <dbReference type="SAM" id="MobiDB-lite"/>
    </source>
</evidence>
<dbReference type="CDD" id="cd00063">
    <property type="entry name" value="FN3"/>
    <property type="match status" value="1"/>
</dbReference>
<comment type="caution">
    <text evidence="11">The sequence shown here is derived from an EMBL/GenBank/DDBJ whole genome shotgun (WGS) entry which is preliminary data.</text>
</comment>
<dbReference type="EMBL" id="BMAT01009188">
    <property type="protein sequence ID" value="GFS00883.1"/>
    <property type="molecule type" value="Genomic_DNA"/>
</dbReference>
<feature type="domain" description="Ig-like" evidence="9">
    <location>
        <begin position="828"/>
        <end position="941"/>
    </location>
</feature>